<sequence length="334" mass="37295">MPRKKYPETRFPAPVLVVYTDILERECQAFPSRFRSSDALHLVTIECHYLAKYLTDLHVVGYKRRLACANVHSVHVVKPCQTVYIDLGHWGVYDKTRDENLAHRLKEPDLQLIVLPWRPCLRLIYAKSRSTKPRSVRTAPPRTKNDPRGRVLREGPSRPRPTGKRKRADTSESRADIPSKSLCNMVDDQTLQIHKVDASEGTVGVPLGSLCSVVDDQTVQVSSAGDSRYTIHHVRAAGMTKGASVFVAEVSTLPGILVAVKVRRPQPREPDEARPKYPRTKILNPTRSCNYTTLAGGSMHSFSSLSKDRKISDVQKKAKMASERGCYGQLGSGS</sequence>
<name>A0A136IJI1_9PEZI</name>
<reference evidence="3" key="1">
    <citation type="submission" date="2016-02" db="EMBL/GenBank/DDBJ databases">
        <title>Draft genome sequence of Microdochium bolleyi, a fungal endophyte of beachgrass.</title>
        <authorList>
            <consortium name="DOE Joint Genome Institute"/>
            <person name="David A.S."/>
            <person name="May G."/>
            <person name="Haridas S."/>
            <person name="Lim J."/>
            <person name="Wang M."/>
            <person name="Labutti K."/>
            <person name="Lipzen A."/>
            <person name="Barry K."/>
            <person name="Grigoriev I.V."/>
        </authorList>
    </citation>
    <scope>NUCLEOTIDE SEQUENCE [LARGE SCALE GENOMIC DNA]</scope>
    <source>
        <strain evidence="3">J235TASD1</strain>
    </source>
</reference>
<dbReference type="EMBL" id="KQ964295">
    <property type="protein sequence ID" value="KXJ85116.1"/>
    <property type="molecule type" value="Genomic_DNA"/>
</dbReference>
<feature type="compositionally biased region" description="Basic and acidic residues" evidence="1">
    <location>
        <begin position="168"/>
        <end position="177"/>
    </location>
</feature>
<protein>
    <submittedName>
        <fullName evidence="2">Uncharacterized protein</fullName>
    </submittedName>
</protein>
<feature type="region of interest" description="Disordered" evidence="1">
    <location>
        <begin position="131"/>
        <end position="180"/>
    </location>
</feature>
<evidence type="ECO:0000313" key="2">
    <source>
        <dbReference type="EMBL" id="KXJ85116.1"/>
    </source>
</evidence>
<keyword evidence="3" id="KW-1185">Reference proteome</keyword>
<accession>A0A136IJI1</accession>
<dbReference type="Proteomes" id="UP000070501">
    <property type="component" value="Unassembled WGS sequence"/>
</dbReference>
<gene>
    <name evidence="2" type="ORF">Micbo1qcDRAFT_181081</name>
</gene>
<evidence type="ECO:0000256" key="1">
    <source>
        <dbReference type="SAM" id="MobiDB-lite"/>
    </source>
</evidence>
<dbReference type="AlphaFoldDB" id="A0A136IJI1"/>
<organism evidence="2 3">
    <name type="scientific">Microdochium bolleyi</name>
    <dbReference type="NCBI Taxonomy" id="196109"/>
    <lineage>
        <taxon>Eukaryota</taxon>
        <taxon>Fungi</taxon>
        <taxon>Dikarya</taxon>
        <taxon>Ascomycota</taxon>
        <taxon>Pezizomycotina</taxon>
        <taxon>Sordariomycetes</taxon>
        <taxon>Xylariomycetidae</taxon>
        <taxon>Xylariales</taxon>
        <taxon>Microdochiaceae</taxon>
        <taxon>Microdochium</taxon>
    </lineage>
</organism>
<proteinExistence type="predicted"/>
<dbReference type="InParanoid" id="A0A136IJI1"/>
<feature type="region of interest" description="Disordered" evidence="1">
    <location>
        <begin position="313"/>
        <end position="334"/>
    </location>
</feature>
<feature type="compositionally biased region" description="Basic and acidic residues" evidence="1">
    <location>
        <begin position="313"/>
        <end position="322"/>
    </location>
</feature>
<evidence type="ECO:0000313" key="3">
    <source>
        <dbReference type="Proteomes" id="UP000070501"/>
    </source>
</evidence>
<feature type="compositionally biased region" description="Basic and acidic residues" evidence="1">
    <location>
        <begin position="143"/>
        <end position="157"/>
    </location>
</feature>